<dbReference type="InterPro" id="IPR043129">
    <property type="entry name" value="ATPase_NBD"/>
</dbReference>
<dbReference type="PANTHER" id="PTHR18964:SF149">
    <property type="entry name" value="BIFUNCTIONAL UDP-N-ACETYLGLUCOSAMINE 2-EPIMERASE_N-ACETYLMANNOSAMINE KINASE"/>
    <property type="match status" value="1"/>
</dbReference>
<accession>A0ABW0MIK0</accession>
<dbReference type="CDD" id="cd23763">
    <property type="entry name" value="ASKHA_ATPase_ROK"/>
    <property type="match status" value="1"/>
</dbReference>
<comment type="caution">
    <text evidence="4">The sequence shown here is derived from an EMBL/GenBank/DDBJ whole genome shotgun (WGS) entry which is preliminary data.</text>
</comment>
<dbReference type="PANTHER" id="PTHR18964">
    <property type="entry name" value="ROK (REPRESSOR, ORF, KINASE) FAMILY"/>
    <property type="match status" value="1"/>
</dbReference>
<gene>
    <name evidence="4" type="ORF">ACFPQ5_01405</name>
</gene>
<dbReference type="Proteomes" id="UP001596101">
    <property type="component" value="Unassembled WGS sequence"/>
</dbReference>
<dbReference type="SUPFAM" id="SSF46785">
    <property type="entry name" value="Winged helix' DNA-binding domain"/>
    <property type="match status" value="1"/>
</dbReference>
<dbReference type="RefSeq" id="WP_379751168.1">
    <property type="nucleotide sequence ID" value="NZ_JBHSMR010000001.1"/>
</dbReference>
<feature type="compositionally biased region" description="Polar residues" evidence="2">
    <location>
        <begin position="10"/>
        <end position="23"/>
    </location>
</feature>
<proteinExistence type="inferred from homology"/>
<dbReference type="InterPro" id="IPR036390">
    <property type="entry name" value="WH_DNA-bd_sf"/>
</dbReference>
<dbReference type="InterPro" id="IPR036388">
    <property type="entry name" value="WH-like_DNA-bd_sf"/>
</dbReference>
<dbReference type="Gene3D" id="1.10.10.10">
    <property type="entry name" value="Winged helix-like DNA-binding domain superfamily/Winged helix DNA-binding domain"/>
    <property type="match status" value="1"/>
</dbReference>
<evidence type="ECO:0000313" key="5">
    <source>
        <dbReference type="Proteomes" id="UP001596101"/>
    </source>
</evidence>
<dbReference type="InterPro" id="IPR000835">
    <property type="entry name" value="HTH_MarR-typ"/>
</dbReference>
<evidence type="ECO:0000256" key="1">
    <source>
        <dbReference type="ARBA" id="ARBA00006479"/>
    </source>
</evidence>
<evidence type="ECO:0000313" key="4">
    <source>
        <dbReference type="EMBL" id="MFC5476828.1"/>
    </source>
</evidence>
<dbReference type="EMBL" id="JBHSMR010000001">
    <property type="protein sequence ID" value="MFC5476828.1"/>
    <property type="molecule type" value="Genomic_DNA"/>
</dbReference>
<feature type="region of interest" description="Disordered" evidence="2">
    <location>
        <begin position="1"/>
        <end position="23"/>
    </location>
</feature>
<comment type="similarity">
    <text evidence="1">Belongs to the ROK (NagC/XylR) family.</text>
</comment>
<keyword evidence="5" id="KW-1185">Reference proteome</keyword>
<reference evidence="5" key="1">
    <citation type="journal article" date="2019" name="Int. J. Syst. Evol. Microbiol.">
        <title>The Global Catalogue of Microorganisms (GCM) 10K type strain sequencing project: providing services to taxonomists for standard genome sequencing and annotation.</title>
        <authorList>
            <consortium name="The Broad Institute Genomics Platform"/>
            <consortium name="The Broad Institute Genome Sequencing Center for Infectious Disease"/>
            <person name="Wu L."/>
            <person name="Ma J."/>
        </authorList>
    </citation>
    <scope>NUCLEOTIDE SEQUENCE [LARGE SCALE GENOMIC DNA]</scope>
    <source>
        <strain evidence="5">CCUG 43111</strain>
    </source>
</reference>
<dbReference type="Pfam" id="PF12802">
    <property type="entry name" value="MarR_2"/>
    <property type="match status" value="1"/>
</dbReference>
<dbReference type="Gene3D" id="3.30.420.40">
    <property type="match status" value="2"/>
</dbReference>
<protein>
    <submittedName>
        <fullName evidence="4">ROK family transcriptional regulator</fullName>
    </submittedName>
</protein>
<evidence type="ECO:0000256" key="2">
    <source>
        <dbReference type="SAM" id="MobiDB-lite"/>
    </source>
</evidence>
<dbReference type="Pfam" id="PF00480">
    <property type="entry name" value="ROK"/>
    <property type="match status" value="1"/>
</dbReference>
<name>A0ABW0MIK0_9BURK</name>
<feature type="domain" description="HTH marR-type" evidence="3">
    <location>
        <begin position="34"/>
        <end position="78"/>
    </location>
</feature>
<dbReference type="InterPro" id="IPR000600">
    <property type="entry name" value="ROK"/>
</dbReference>
<organism evidence="4 5">
    <name type="scientific">Massilia suwonensis</name>
    <dbReference type="NCBI Taxonomy" id="648895"/>
    <lineage>
        <taxon>Bacteria</taxon>
        <taxon>Pseudomonadati</taxon>
        <taxon>Pseudomonadota</taxon>
        <taxon>Betaproteobacteria</taxon>
        <taxon>Burkholderiales</taxon>
        <taxon>Oxalobacteraceae</taxon>
        <taxon>Telluria group</taxon>
        <taxon>Massilia</taxon>
    </lineage>
</organism>
<sequence>MHSFAPLSALSDTATPRMPGSNQIGMREFNERVVLHAIRLHGSLPKAELARLTNLSTQTVSVIINRLLEEGFVVKRDSLRGRVGQPSQPIALNPDGAFSIGVQIGRRNLDVALIDFTGAPRYRKSIVYGAPSVDAVFGEIGEHLERIADQLGAEKGRRVSGIGLAAPLAFGGWRELVGLSPQDADAWTRTNMRERLQAMTRLPVAFAKDTAAACVAELVAGRGRHLKNYLYVYIDTLIGGGLVLNGQPHAGVYGNAGAIGSMPLGVADGLRPGGAQQLLSCASLATLEDMLAAVGLDKLPPGDARLLQAPWAPVTARWLEEAANAIAFAVNGGSCLLDLDGVIVDGALHASLLDGLVDAIRMALGQYSWQGIIRPEIIPGAIGRDAKVIGAAYLPLHANFAPGHESFLKQGRG</sequence>
<dbReference type="SUPFAM" id="SSF53067">
    <property type="entry name" value="Actin-like ATPase domain"/>
    <property type="match status" value="1"/>
</dbReference>
<evidence type="ECO:0000259" key="3">
    <source>
        <dbReference type="Pfam" id="PF12802"/>
    </source>
</evidence>